<sequence>MRIDFCTILPQFILYPKMHQICQTM</sequence>
<evidence type="ECO:0000313" key="1">
    <source>
        <dbReference type="EMBL" id="JAH43366.1"/>
    </source>
</evidence>
<accession>A0A0E9SPZ2</accession>
<proteinExistence type="predicted"/>
<reference evidence="1" key="1">
    <citation type="submission" date="2014-11" db="EMBL/GenBank/DDBJ databases">
        <authorList>
            <person name="Amaro Gonzalez C."/>
        </authorList>
    </citation>
    <scope>NUCLEOTIDE SEQUENCE</scope>
</reference>
<reference evidence="1" key="2">
    <citation type="journal article" date="2015" name="Fish Shellfish Immunol.">
        <title>Early steps in the European eel (Anguilla anguilla)-Vibrio vulnificus interaction in the gills: Role of the RtxA13 toxin.</title>
        <authorList>
            <person name="Callol A."/>
            <person name="Pajuelo D."/>
            <person name="Ebbesson L."/>
            <person name="Teles M."/>
            <person name="MacKenzie S."/>
            <person name="Amaro C."/>
        </authorList>
    </citation>
    <scope>NUCLEOTIDE SEQUENCE</scope>
</reference>
<dbReference type="EMBL" id="GBXM01065211">
    <property type="protein sequence ID" value="JAH43366.1"/>
    <property type="molecule type" value="Transcribed_RNA"/>
</dbReference>
<name>A0A0E9SPZ2_ANGAN</name>
<protein>
    <submittedName>
        <fullName evidence="1">Uncharacterized protein</fullName>
    </submittedName>
</protein>
<organism evidence="1">
    <name type="scientific">Anguilla anguilla</name>
    <name type="common">European freshwater eel</name>
    <name type="synonym">Muraena anguilla</name>
    <dbReference type="NCBI Taxonomy" id="7936"/>
    <lineage>
        <taxon>Eukaryota</taxon>
        <taxon>Metazoa</taxon>
        <taxon>Chordata</taxon>
        <taxon>Craniata</taxon>
        <taxon>Vertebrata</taxon>
        <taxon>Euteleostomi</taxon>
        <taxon>Actinopterygii</taxon>
        <taxon>Neopterygii</taxon>
        <taxon>Teleostei</taxon>
        <taxon>Anguilliformes</taxon>
        <taxon>Anguillidae</taxon>
        <taxon>Anguilla</taxon>
    </lineage>
</organism>
<dbReference type="AlphaFoldDB" id="A0A0E9SPZ2"/>